<sequence length="791" mass="94175">MIKKYVAPYNKNHRDYFTILPFERKVISRLENIFSREKGIFVLYGNHGVGKSSLKNYAIENIRTKKPCVIINIPFYNSNKDLLREILIQLPIGIQTEIDRIKKDIENIILPKSQLFPLDVFNQDEEMQVEESQNNYLQNYRFMSSKISNIKKLCIRIKESLRDLPQHISFENNIFNHLLNEIYKLENHIKDYKNYHCKQETIKERIINKIGIKPKKCLELKELEKQILNIEKKVNKLDVLNENMLELNKFFKLTMEQLKQFDLEITNITRYINETTSSISADSSIDLEAKLHFLTAKIGLESSDSLNDKFSTSEEVKGIVTEEIKEKQLMRLLKSMSDTFNISIIIDELDKYPMNEVIELINQNKRLFLDCNITTLLITDIYSGIFIEDNSDYIHKDQMILVRSLNIIDFIARSRSKEIHFGNNFFEILDLYYSIKMNNRGLIINKQTSDSHSFPKGFVFYSFMNSNFYKNLKSDHKEIFLNFYWELIELLDHVEKISIDEYDEFVNYFLNRNKIKSLQIIFNFNRLKELFEEQNLEICYRFLDFSDYECDISFHLKYQNKIHDFLTDFASKMNFYSSSNEKYFLDIQNYKFVDGEKTHINNNYLKNEFTKLLEENKLSDEDFVKSLLQIYKSSSEKYIGRKEWRYARKELYNPSYGIDDAKRVVKRENVIGIILFYPYNDKTNAKSYEKPLQNGIIVTGNDFEEIVLFPYVGYIGLHSHKPNRMNEFKMFIAEEGITKIYEIKEEVNKYDSLTAKWSNCFDGSDEKNKEKILEICSQKMDKWLEELDKLD</sequence>
<evidence type="ECO:0000313" key="3">
    <source>
        <dbReference type="Proteomes" id="UP000184114"/>
    </source>
</evidence>
<proteinExistence type="predicted"/>
<dbReference type="GeneID" id="90995537"/>
<accession>A0A1M4X8R1</accession>
<gene>
    <name evidence="2" type="ORF">SAMN02745784_02156</name>
</gene>
<evidence type="ECO:0000313" key="2">
    <source>
        <dbReference type="EMBL" id="SHE89846.1"/>
    </source>
</evidence>
<dbReference type="AlphaFoldDB" id="A0A1M4X8R1"/>
<dbReference type="EMBL" id="FQTY01000010">
    <property type="protein sequence ID" value="SHE89846.1"/>
    <property type="molecule type" value="Genomic_DNA"/>
</dbReference>
<protein>
    <recommendedName>
        <fullName evidence="1">KAP NTPase domain-containing protein</fullName>
    </recommendedName>
</protein>
<organism evidence="2 3">
    <name type="scientific">Tissierella praeacuta DSM 18095</name>
    <dbReference type="NCBI Taxonomy" id="1123404"/>
    <lineage>
        <taxon>Bacteria</taxon>
        <taxon>Bacillati</taxon>
        <taxon>Bacillota</taxon>
        <taxon>Tissierellia</taxon>
        <taxon>Tissierellales</taxon>
        <taxon>Tissierellaceae</taxon>
        <taxon>Tissierella</taxon>
    </lineage>
</organism>
<reference evidence="3" key="1">
    <citation type="submission" date="2016-11" db="EMBL/GenBank/DDBJ databases">
        <authorList>
            <person name="Varghese N."/>
            <person name="Submissions S."/>
        </authorList>
    </citation>
    <scope>NUCLEOTIDE SEQUENCE [LARGE SCALE GENOMIC DNA]</scope>
    <source>
        <strain evidence="3">DSM 18095</strain>
    </source>
</reference>
<dbReference type="RefSeq" id="WP_072976235.1">
    <property type="nucleotide sequence ID" value="NZ_FQTY01000010.1"/>
</dbReference>
<name>A0A1M4X8R1_9FIRM</name>
<feature type="domain" description="KAP NTPase" evidence="1">
    <location>
        <begin position="35"/>
        <end position="380"/>
    </location>
</feature>
<dbReference type="InterPro" id="IPR011646">
    <property type="entry name" value="KAP_P-loop"/>
</dbReference>
<dbReference type="Gene3D" id="3.40.50.300">
    <property type="entry name" value="P-loop containing nucleotide triphosphate hydrolases"/>
    <property type="match status" value="1"/>
</dbReference>
<dbReference type="Proteomes" id="UP000184114">
    <property type="component" value="Unassembled WGS sequence"/>
</dbReference>
<evidence type="ECO:0000259" key="1">
    <source>
        <dbReference type="Pfam" id="PF07693"/>
    </source>
</evidence>
<keyword evidence="3" id="KW-1185">Reference proteome</keyword>
<dbReference type="SUPFAM" id="SSF52540">
    <property type="entry name" value="P-loop containing nucleoside triphosphate hydrolases"/>
    <property type="match status" value="2"/>
</dbReference>
<dbReference type="Pfam" id="PF07693">
    <property type="entry name" value="KAP_NTPase"/>
    <property type="match status" value="1"/>
</dbReference>
<dbReference type="STRING" id="1123404.SAMN02745784_02156"/>
<dbReference type="InterPro" id="IPR027417">
    <property type="entry name" value="P-loop_NTPase"/>
</dbReference>